<gene>
    <name evidence="7" type="ORF">M9458_011922</name>
</gene>
<feature type="non-terminal residue" evidence="7">
    <location>
        <position position="1"/>
    </location>
</feature>
<dbReference type="InterPro" id="IPR018502">
    <property type="entry name" value="Annexin_repeat"/>
</dbReference>
<dbReference type="GO" id="GO:0005544">
    <property type="term" value="F:calcium-dependent phospholipid binding"/>
    <property type="evidence" value="ECO:0007669"/>
    <property type="project" value="UniProtKB-KW"/>
</dbReference>
<proteinExistence type="inferred from homology"/>
<name>A0ABD0R5C1_CIRMR</name>
<dbReference type="AlphaFoldDB" id="A0ABD0R5C1"/>
<sequence>GGQGTVKPAAPFNPAADAGVLDKAIKAKGVDEATIIEVLVRRSNAQRQQIKAAYQQAAGKPLDVALKAALKGELEEVVLALLMTPAQYDAFILHGAMK</sequence>
<keyword evidence="8" id="KW-1185">Reference proteome</keyword>
<accession>A0ABD0R5C1</accession>
<keyword evidence="5 6" id="KW-0111">Calcium/phospholipid-binding</keyword>
<dbReference type="PANTHER" id="PTHR10502:SF17">
    <property type="entry name" value="ANNEXIN A1"/>
    <property type="match status" value="1"/>
</dbReference>
<dbReference type="PROSITE" id="PS51897">
    <property type="entry name" value="ANNEXIN_2"/>
    <property type="match status" value="1"/>
</dbReference>
<organism evidence="7 8">
    <name type="scientific">Cirrhinus mrigala</name>
    <name type="common">Mrigala</name>
    <dbReference type="NCBI Taxonomy" id="683832"/>
    <lineage>
        <taxon>Eukaryota</taxon>
        <taxon>Metazoa</taxon>
        <taxon>Chordata</taxon>
        <taxon>Craniata</taxon>
        <taxon>Vertebrata</taxon>
        <taxon>Euteleostomi</taxon>
        <taxon>Actinopterygii</taxon>
        <taxon>Neopterygii</taxon>
        <taxon>Teleostei</taxon>
        <taxon>Ostariophysi</taxon>
        <taxon>Cypriniformes</taxon>
        <taxon>Cyprinidae</taxon>
        <taxon>Labeoninae</taxon>
        <taxon>Labeonini</taxon>
        <taxon>Cirrhinus</taxon>
    </lineage>
</organism>
<dbReference type="InterPro" id="IPR001464">
    <property type="entry name" value="Annexin"/>
</dbReference>
<comment type="similarity">
    <text evidence="1 6">Belongs to the annexin family.</text>
</comment>
<feature type="non-terminal residue" evidence="7">
    <location>
        <position position="98"/>
    </location>
</feature>
<evidence type="ECO:0000313" key="8">
    <source>
        <dbReference type="Proteomes" id="UP001529510"/>
    </source>
</evidence>
<keyword evidence="3 6" id="KW-0106">Calcium</keyword>
<evidence type="ECO:0000256" key="2">
    <source>
        <dbReference type="ARBA" id="ARBA00022737"/>
    </source>
</evidence>
<dbReference type="PRINTS" id="PR00196">
    <property type="entry name" value="ANNEXIN"/>
</dbReference>
<evidence type="ECO:0000256" key="5">
    <source>
        <dbReference type="ARBA" id="ARBA00023302"/>
    </source>
</evidence>
<dbReference type="InterPro" id="IPR018252">
    <property type="entry name" value="Annexin_repeat_CS"/>
</dbReference>
<reference evidence="7 8" key="1">
    <citation type="submission" date="2024-05" db="EMBL/GenBank/DDBJ databases">
        <title>Genome sequencing and assembly of Indian major carp, Cirrhinus mrigala (Hamilton, 1822).</title>
        <authorList>
            <person name="Mohindra V."/>
            <person name="Chowdhury L.M."/>
            <person name="Lal K."/>
            <person name="Jena J.K."/>
        </authorList>
    </citation>
    <scope>NUCLEOTIDE SEQUENCE [LARGE SCALE GENOMIC DNA]</scope>
    <source>
        <strain evidence="7">CM1030</strain>
        <tissue evidence="7">Blood</tissue>
    </source>
</reference>
<evidence type="ECO:0000256" key="1">
    <source>
        <dbReference type="ARBA" id="ARBA00007831"/>
    </source>
</evidence>
<dbReference type="SUPFAM" id="SSF47874">
    <property type="entry name" value="Annexin"/>
    <property type="match status" value="1"/>
</dbReference>
<dbReference type="PROSITE" id="PS00223">
    <property type="entry name" value="ANNEXIN_1"/>
    <property type="match status" value="1"/>
</dbReference>
<evidence type="ECO:0000256" key="3">
    <source>
        <dbReference type="ARBA" id="ARBA00022837"/>
    </source>
</evidence>
<dbReference type="SMART" id="SM00335">
    <property type="entry name" value="ANX"/>
    <property type="match status" value="1"/>
</dbReference>
<evidence type="ECO:0000313" key="7">
    <source>
        <dbReference type="EMBL" id="KAL0193626.1"/>
    </source>
</evidence>
<dbReference type="EMBL" id="JAMKFB020000005">
    <property type="protein sequence ID" value="KAL0193626.1"/>
    <property type="molecule type" value="Genomic_DNA"/>
</dbReference>
<dbReference type="Gene3D" id="1.10.220.10">
    <property type="entry name" value="Annexin"/>
    <property type="match status" value="1"/>
</dbReference>
<evidence type="ECO:0000256" key="6">
    <source>
        <dbReference type="RuleBase" id="RU003540"/>
    </source>
</evidence>
<dbReference type="Pfam" id="PF00191">
    <property type="entry name" value="Annexin"/>
    <property type="match status" value="1"/>
</dbReference>
<comment type="caution">
    <text evidence="7">The sequence shown here is derived from an EMBL/GenBank/DDBJ whole genome shotgun (WGS) entry which is preliminary data.</text>
</comment>
<dbReference type="PANTHER" id="PTHR10502">
    <property type="entry name" value="ANNEXIN"/>
    <property type="match status" value="1"/>
</dbReference>
<dbReference type="FunFam" id="1.10.220.10:FF:000007">
    <property type="entry name" value="Annexin"/>
    <property type="match status" value="1"/>
</dbReference>
<evidence type="ECO:0000256" key="4">
    <source>
        <dbReference type="ARBA" id="ARBA00023216"/>
    </source>
</evidence>
<comment type="domain">
    <text evidence="6">A pair of annexin repeats may form one binding site for calcium and phospholipid.</text>
</comment>
<protein>
    <recommendedName>
        <fullName evidence="6">Annexin</fullName>
    </recommendedName>
</protein>
<dbReference type="InterPro" id="IPR037104">
    <property type="entry name" value="Annexin_sf"/>
</dbReference>
<keyword evidence="4 6" id="KW-0041">Annexin</keyword>
<keyword evidence="2 6" id="KW-0677">Repeat</keyword>
<dbReference type="Proteomes" id="UP001529510">
    <property type="component" value="Unassembled WGS sequence"/>
</dbReference>